<keyword evidence="1" id="KW-0812">Transmembrane</keyword>
<sequence>DGRVRNAVSSMFISVMCCLVVIAATMEILPGFETNRFGLNFNLCPPQLPPKIVYLPAPCRFDAEQDEIRLALARLDANMGQNEVSPAPDPVKVHSNTLDGSFYDISIDERGTVSRGKWRRL</sequence>
<proteinExistence type="predicted"/>
<keyword evidence="1" id="KW-0472">Membrane</keyword>
<evidence type="ECO:0000313" key="2">
    <source>
        <dbReference type="EMBL" id="GMS94358.1"/>
    </source>
</evidence>
<dbReference type="AlphaFoldDB" id="A0AAV5TJD9"/>
<protein>
    <submittedName>
        <fullName evidence="2">Uncharacterized protein</fullName>
    </submittedName>
</protein>
<reference evidence="2" key="1">
    <citation type="submission" date="2023-10" db="EMBL/GenBank/DDBJ databases">
        <title>Genome assembly of Pristionchus species.</title>
        <authorList>
            <person name="Yoshida K."/>
            <person name="Sommer R.J."/>
        </authorList>
    </citation>
    <scope>NUCLEOTIDE SEQUENCE</scope>
    <source>
        <strain evidence="2">RS0144</strain>
    </source>
</reference>
<feature type="non-terminal residue" evidence="2">
    <location>
        <position position="1"/>
    </location>
</feature>
<organism evidence="2 3">
    <name type="scientific">Pristionchus entomophagus</name>
    <dbReference type="NCBI Taxonomy" id="358040"/>
    <lineage>
        <taxon>Eukaryota</taxon>
        <taxon>Metazoa</taxon>
        <taxon>Ecdysozoa</taxon>
        <taxon>Nematoda</taxon>
        <taxon>Chromadorea</taxon>
        <taxon>Rhabditida</taxon>
        <taxon>Rhabditina</taxon>
        <taxon>Diplogasteromorpha</taxon>
        <taxon>Diplogasteroidea</taxon>
        <taxon>Neodiplogasteridae</taxon>
        <taxon>Pristionchus</taxon>
    </lineage>
</organism>
<comment type="caution">
    <text evidence="2">The sequence shown here is derived from an EMBL/GenBank/DDBJ whole genome shotgun (WGS) entry which is preliminary data.</text>
</comment>
<evidence type="ECO:0000313" key="3">
    <source>
        <dbReference type="Proteomes" id="UP001432027"/>
    </source>
</evidence>
<dbReference type="EMBL" id="BTSX01000004">
    <property type="protein sequence ID" value="GMS94358.1"/>
    <property type="molecule type" value="Genomic_DNA"/>
</dbReference>
<accession>A0AAV5TJD9</accession>
<name>A0AAV5TJD9_9BILA</name>
<evidence type="ECO:0000256" key="1">
    <source>
        <dbReference type="SAM" id="Phobius"/>
    </source>
</evidence>
<feature type="transmembrane region" description="Helical" evidence="1">
    <location>
        <begin position="12"/>
        <end position="32"/>
    </location>
</feature>
<keyword evidence="3" id="KW-1185">Reference proteome</keyword>
<dbReference type="Proteomes" id="UP001432027">
    <property type="component" value="Unassembled WGS sequence"/>
</dbReference>
<keyword evidence="1" id="KW-1133">Transmembrane helix</keyword>
<gene>
    <name evidence="2" type="ORF">PENTCL1PPCAC_16533</name>
</gene>